<evidence type="ECO:0008006" key="4">
    <source>
        <dbReference type="Google" id="ProtNLM"/>
    </source>
</evidence>
<dbReference type="OrthoDB" id="7622008at2"/>
<feature type="chain" id="PRO_5011529652" description="YD repeat-containing protein" evidence="1">
    <location>
        <begin position="23"/>
        <end position="323"/>
    </location>
</feature>
<dbReference type="AlphaFoldDB" id="A0A1G9WWJ0"/>
<keyword evidence="3" id="KW-1185">Reference proteome</keyword>
<dbReference type="RefSeq" id="WP_091771916.1">
    <property type="nucleotide sequence ID" value="NZ_FNHG01000029.1"/>
</dbReference>
<evidence type="ECO:0000313" key="2">
    <source>
        <dbReference type="EMBL" id="SDM88631.1"/>
    </source>
</evidence>
<evidence type="ECO:0000256" key="1">
    <source>
        <dbReference type="SAM" id="SignalP"/>
    </source>
</evidence>
<protein>
    <recommendedName>
        <fullName evidence="4">YD repeat-containing protein</fullName>
    </recommendedName>
</protein>
<gene>
    <name evidence="2" type="ORF">SAMN04488568_1297</name>
</gene>
<keyword evidence="1" id="KW-0732">Signal</keyword>
<sequence>MHSKFFITGSALAILVSSAAFAGDAEWFPPDPPSSAASGECYARVRIEPQYDAFAEQVTTQDSYERYDVAPPRLREEIREYVSREAGVRYVVHEPVYNTVTETVQVRPAYSEYVVQPAVHDTVTETIMVREPRQVWRRGYEPGASMTRYDSETGEIWCLVEEAGEYRTVTRNVIVSPASIDEIHHPAEFSTITRDVLVQAASVEEIPIDPRYDSYAIQVVDQPASVDSHLIPAGTETVTRYTLRSEERWEWRLMDCDDIDLPGHNPPMSTNIPAVAANQPPAPGSSTYLYGTDMPAGDQTYSEEMPVAQASYSSSSYSVRRRN</sequence>
<evidence type="ECO:0000313" key="3">
    <source>
        <dbReference type="Proteomes" id="UP000199759"/>
    </source>
</evidence>
<reference evidence="2 3" key="1">
    <citation type="submission" date="2016-10" db="EMBL/GenBank/DDBJ databases">
        <authorList>
            <person name="de Groot N.N."/>
        </authorList>
    </citation>
    <scope>NUCLEOTIDE SEQUENCE [LARGE SCALE GENOMIC DNA]</scope>
    <source>
        <strain evidence="2 3">DSM 16077</strain>
    </source>
</reference>
<name>A0A1G9WWJ0_9PROT</name>
<dbReference type="EMBL" id="FNHG01000029">
    <property type="protein sequence ID" value="SDM88631.1"/>
    <property type="molecule type" value="Genomic_DNA"/>
</dbReference>
<dbReference type="STRING" id="144026.SAMN04488568_1297"/>
<organism evidence="2 3">
    <name type="scientific">Maricaulis salignorans</name>
    <dbReference type="NCBI Taxonomy" id="144026"/>
    <lineage>
        <taxon>Bacteria</taxon>
        <taxon>Pseudomonadati</taxon>
        <taxon>Pseudomonadota</taxon>
        <taxon>Alphaproteobacteria</taxon>
        <taxon>Maricaulales</taxon>
        <taxon>Maricaulaceae</taxon>
        <taxon>Maricaulis</taxon>
    </lineage>
</organism>
<dbReference type="Proteomes" id="UP000199759">
    <property type="component" value="Unassembled WGS sequence"/>
</dbReference>
<proteinExistence type="predicted"/>
<feature type="signal peptide" evidence="1">
    <location>
        <begin position="1"/>
        <end position="22"/>
    </location>
</feature>
<accession>A0A1G9WWJ0</accession>